<evidence type="ECO:0000313" key="2">
    <source>
        <dbReference type="EMBL" id="KKL15275.1"/>
    </source>
</evidence>
<proteinExistence type="predicted"/>
<name>A0A0F9B0Y8_9ZZZZ</name>
<dbReference type="EMBL" id="LAZR01040122">
    <property type="protein sequence ID" value="KKL15275.1"/>
    <property type="molecule type" value="Genomic_DNA"/>
</dbReference>
<organism evidence="2">
    <name type="scientific">marine sediment metagenome</name>
    <dbReference type="NCBI Taxonomy" id="412755"/>
    <lineage>
        <taxon>unclassified sequences</taxon>
        <taxon>metagenomes</taxon>
        <taxon>ecological metagenomes</taxon>
    </lineage>
</organism>
<protein>
    <recommendedName>
        <fullName evidence="1">DUF7574 domain-containing protein</fullName>
    </recommendedName>
</protein>
<reference evidence="2" key="1">
    <citation type="journal article" date="2015" name="Nature">
        <title>Complex archaea that bridge the gap between prokaryotes and eukaryotes.</title>
        <authorList>
            <person name="Spang A."/>
            <person name="Saw J.H."/>
            <person name="Jorgensen S.L."/>
            <person name="Zaremba-Niedzwiedzka K."/>
            <person name="Martijn J."/>
            <person name="Lind A.E."/>
            <person name="van Eijk R."/>
            <person name="Schleper C."/>
            <person name="Guy L."/>
            <person name="Ettema T.J."/>
        </authorList>
    </citation>
    <scope>NUCLEOTIDE SEQUENCE</scope>
</reference>
<gene>
    <name evidence="2" type="ORF">LCGC14_2507210</name>
</gene>
<sequence>MSTNIYYSPEKFGLEVFAEFEYSDACYQFDTRVVWKDKNGQLWTAADCGCSCPTPFEDFHLDNIDKLTSTDEIRSEWHRKLRGSITTEGEYQYRVRKIDKYLKER</sequence>
<dbReference type="AlphaFoldDB" id="A0A0F9B0Y8"/>
<accession>A0A0F9B0Y8</accession>
<evidence type="ECO:0000259" key="1">
    <source>
        <dbReference type="Pfam" id="PF24459"/>
    </source>
</evidence>
<dbReference type="InterPro" id="IPR055996">
    <property type="entry name" value="DUF7574"/>
</dbReference>
<feature type="domain" description="DUF7574" evidence="1">
    <location>
        <begin position="4"/>
        <end position="91"/>
    </location>
</feature>
<comment type="caution">
    <text evidence="2">The sequence shown here is derived from an EMBL/GenBank/DDBJ whole genome shotgun (WGS) entry which is preliminary data.</text>
</comment>
<dbReference type="Pfam" id="PF24459">
    <property type="entry name" value="DUF7574"/>
    <property type="match status" value="1"/>
</dbReference>